<dbReference type="GO" id="GO:0005524">
    <property type="term" value="F:ATP binding"/>
    <property type="evidence" value="ECO:0007669"/>
    <property type="project" value="InterPro"/>
</dbReference>
<dbReference type="InterPro" id="IPR027413">
    <property type="entry name" value="GROEL-like_equatorial_sf"/>
</dbReference>
<dbReference type="Pfam" id="PF00118">
    <property type="entry name" value="Cpn60_TCP1"/>
    <property type="match status" value="1"/>
</dbReference>
<organism evidence="1 2">
    <name type="scientific">Phytophthora citrophthora</name>
    <dbReference type="NCBI Taxonomy" id="4793"/>
    <lineage>
        <taxon>Eukaryota</taxon>
        <taxon>Sar</taxon>
        <taxon>Stramenopiles</taxon>
        <taxon>Oomycota</taxon>
        <taxon>Peronosporomycetes</taxon>
        <taxon>Peronosporales</taxon>
        <taxon>Peronosporaceae</taxon>
        <taxon>Phytophthora</taxon>
    </lineage>
</organism>
<sequence length="61" mass="6609">MCLQNEHESHVIPDALDKGIWDHLQTKMSAIRLGADAATTVLRVDQIIMAKAAGGPKPRGM</sequence>
<dbReference type="SUPFAM" id="SSF48592">
    <property type="entry name" value="GroEL equatorial domain-like"/>
    <property type="match status" value="1"/>
</dbReference>
<protein>
    <submittedName>
        <fullName evidence="1">T-complex protein 1 subunit theta</fullName>
    </submittedName>
</protein>
<comment type="caution">
    <text evidence="1">The sequence shown here is derived from an EMBL/GenBank/DDBJ whole genome shotgun (WGS) entry which is preliminary data.</text>
</comment>
<dbReference type="InterPro" id="IPR002423">
    <property type="entry name" value="Cpn60/GroEL/TCP-1"/>
</dbReference>
<evidence type="ECO:0000313" key="1">
    <source>
        <dbReference type="EMBL" id="KAK1947160.1"/>
    </source>
</evidence>
<keyword evidence="2" id="KW-1185">Reference proteome</keyword>
<reference evidence="1" key="1">
    <citation type="submission" date="2023-08" db="EMBL/GenBank/DDBJ databases">
        <title>Reference Genome Resource for the Citrus Pathogen Phytophthora citrophthora.</title>
        <authorList>
            <person name="Moller H."/>
            <person name="Coetzee B."/>
            <person name="Rose L.J."/>
            <person name="Van Niekerk J.M."/>
        </authorList>
    </citation>
    <scope>NUCLEOTIDE SEQUENCE</scope>
    <source>
        <strain evidence="1">STE-U-9442</strain>
    </source>
</reference>
<dbReference type="Proteomes" id="UP001259832">
    <property type="component" value="Unassembled WGS sequence"/>
</dbReference>
<dbReference type="AlphaFoldDB" id="A0AAD9GZE4"/>
<dbReference type="EMBL" id="JASMQC010000002">
    <property type="protein sequence ID" value="KAK1947160.1"/>
    <property type="molecule type" value="Genomic_DNA"/>
</dbReference>
<gene>
    <name evidence="1" type="ORF">P3T76_001170</name>
</gene>
<name>A0AAD9GZE4_9STRA</name>
<accession>A0AAD9GZE4</accession>
<proteinExistence type="predicted"/>
<evidence type="ECO:0000313" key="2">
    <source>
        <dbReference type="Proteomes" id="UP001259832"/>
    </source>
</evidence>
<dbReference type="Gene3D" id="1.10.560.10">
    <property type="entry name" value="GroEL-like equatorial domain"/>
    <property type="match status" value="1"/>
</dbReference>